<dbReference type="InterPro" id="IPR003439">
    <property type="entry name" value="ABC_transporter-like_ATP-bd"/>
</dbReference>
<reference evidence="13 14" key="1">
    <citation type="submission" date="2015-07" db="EMBL/GenBank/DDBJ databases">
        <title>Draft genome sequence of a diazotrophic, plant growth-promoting rhizobacterium of the Pseudomonas syringae complex.</title>
        <authorList>
            <person name="Patten C.L."/>
            <person name="Jeong H."/>
        </authorList>
    </citation>
    <scope>NUCLEOTIDE SEQUENCE [LARGE SCALE GENOMIC DNA]</scope>
    <source>
        <strain evidence="13 14">GR12-2</strain>
    </source>
</reference>
<dbReference type="GO" id="GO:0005886">
    <property type="term" value="C:plasma membrane"/>
    <property type="evidence" value="ECO:0007669"/>
    <property type="project" value="UniProtKB-SubCell"/>
</dbReference>
<evidence type="ECO:0000313" key="14">
    <source>
        <dbReference type="Proteomes" id="UP000093104"/>
    </source>
</evidence>
<comment type="caution">
    <text evidence="13">The sequence shown here is derived from an EMBL/GenBank/DDBJ whole genome shotgun (WGS) entry which is preliminary data.</text>
</comment>
<dbReference type="SUPFAM" id="SSF52540">
    <property type="entry name" value="P-loop containing nucleoside triphosphate hydrolases"/>
    <property type="match status" value="1"/>
</dbReference>
<keyword evidence="3" id="KW-0813">Transport</keyword>
<dbReference type="GO" id="GO:0005524">
    <property type="term" value="F:ATP binding"/>
    <property type="evidence" value="ECO:0007669"/>
    <property type="project" value="UniProtKB-KW"/>
</dbReference>
<dbReference type="Pfam" id="PF08352">
    <property type="entry name" value="oligo_HPY"/>
    <property type="match status" value="1"/>
</dbReference>
<dbReference type="SMART" id="SM00382">
    <property type="entry name" value="AAA"/>
    <property type="match status" value="1"/>
</dbReference>
<dbReference type="InterPro" id="IPR017871">
    <property type="entry name" value="ABC_transporter-like_CS"/>
</dbReference>
<dbReference type="FunFam" id="3.40.50.300:FF:000016">
    <property type="entry name" value="Oligopeptide ABC transporter ATP-binding component"/>
    <property type="match status" value="1"/>
</dbReference>
<dbReference type="CDD" id="cd03257">
    <property type="entry name" value="ABC_NikE_OppD_transporters"/>
    <property type="match status" value="1"/>
</dbReference>
<dbReference type="PATRIC" id="fig|317.243.peg.4316"/>
<dbReference type="OrthoDB" id="9784450at2"/>
<dbReference type="InterPro" id="IPR027417">
    <property type="entry name" value="P-loop_NTPase"/>
</dbReference>
<dbReference type="GO" id="GO:0015833">
    <property type="term" value="P:peptide transport"/>
    <property type="evidence" value="ECO:0007669"/>
    <property type="project" value="InterPro"/>
</dbReference>
<evidence type="ECO:0000256" key="8">
    <source>
        <dbReference type="ARBA" id="ARBA00038852"/>
    </source>
</evidence>
<evidence type="ECO:0000256" key="9">
    <source>
        <dbReference type="ARBA" id="ARBA00047356"/>
    </source>
</evidence>
<comment type="similarity">
    <text evidence="2">Belongs to the ABC transporter superfamily.</text>
</comment>
<protein>
    <recommendedName>
        <fullName evidence="8">ABC-type dipeptide transporter</fullName>
        <ecNumber evidence="8">7.4.2.9</ecNumber>
    </recommendedName>
</protein>
<evidence type="ECO:0000259" key="12">
    <source>
        <dbReference type="PROSITE" id="PS50893"/>
    </source>
</evidence>
<dbReference type="InterPro" id="IPR013563">
    <property type="entry name" value="Oligopep_ABC_C"/>
</dbReference>
<dbReference type="PROSITE" id="PS00211">
    <property type="entry name" value="ABC_TRANSPORTER_1"/>
    <property type="match status" value="1"/>
</dbReference>
<dbReference type="GO" id="GO:0016887">
    <property type="term" value="F:ATP hydrolysis activity"/>
    <property type="evidence" value="ECO:0007669"/>
    <property type="project" value="InterPro"/>
</dbReference>
<keyword evidence="7" id="KW-0472">Membrane</keyword>
<evidence type="ECO:0000256" key="10">
    <source>
        <dbReference type="ARBA" id="ARBA00058018"/>
    </source>
</evidence>
<keyword evidence="4" id="KW-1003">Cell membrane</keyword>
<evidence type="ECO:0000256" key="11">
    <source>
        <dbReference type="ARBA" id="ARBA00065473"/>
    </source>
</evidence>
<evidence type="ECO:0000256" key="3">
    <source>
        <dbReference type="ARBA" id="ARBA00022448"/>
    </source>
</evidence>
<evidence type="ECO:0000256" key="2">
    <source>
        <dbReference type="ARBA" id="ARBA00005417"/>
    </source>
</evidence>
<comment type="subcellular location">
    <subcellularLocation>
        <location evidence="1">Cell inner membrane</location>
        <topology evidence="1">Peripheral membrane protein</topology>
    </subcellularLocation>
</comment>
<dbReference type="RefSeq" id="WP_065832426.1">
    <property type="nucleotide sequence ID" value="NZ_LGSI01000020.1"/>
</dbReference>
<sequence>MNADEKISVSHLSVAFRRGSGYVPVVHDINFTIRAGETLALVGESGSGKSVTSLAMMKLLAQAPKTRIEGSAVVADSSGNMIDLVAMSEQQMRHVRGNRVAMIFQEPLTSLNPVHRVGDQIAEAIRFHEHLSKTQARARAQALLEQVGIPEPAQRMECFPHELSGGMRQRVMIAIALAMEPDVLIADEPTTALDVTVQAQILDLLRTLQKKNGMAILFITHNFGVVAEIADRVMVMYAGRIVEQGSVAQVLSSPRMPYTRGLLAAVPRFEHAGLGQGDLGTIPGFVPDPSAPPGGCAFHPRCAFSIAGRCDSQAPELEEVEPGHHLRCVRWQELPATLEYASFETALGGA</sequence>
<evidence type="ECO:0000256" key="6">
    <source>
        <dbReference type="ARBA" id="ARBA00022840"/>
    </source>
</evidence>
<dbReference type="Proteomes" id="UP000093104">
    <property type="component" value="Unassembled WGS sequence"/>
</dbReference>
<feature type="domain" description="ABC transporter" evidence="12">
    <location>
        <begin position="9"/>
        <end position="263"/>
    </location>
</feature>
<dbReference type="PROSITE" id="PS50893">
    <property type="entry name" value="ABC_TRANSPORTER_2"/>
    <property type="match status" value="1"/>
</dbReference>
<dbReference type="GO" id="GO:0055085">
    <property type="term" value="P:transmembrane transport"/>
    <property type="evidence" value="ECO:0007669"/>
    <property type="project" value="UniProtKB-ARBA"/>
</dbReference>
<comment type="subunit">
    <text evidence="11">The complex is composed of two ATP-binding proteins (DppD and DppF), two transmembrane proteins (DppB and DppC) and a solute-binding protein (DppA1-A5). Five orthologous SBPs (DppA1-A5) are present in P.aeruginosa, which increases the substrate specificity of the DppBCDF transporter.</text>
</comment>
<dbReference type="AlphaFoldDB" id="A0A1C7ZAT3"/>
<dbReference type="PANTHER" id="PTHR43297:SF2">
    <property type="entry name" value="DIPEPTIDE TRANSPORT ATP-BINDING PROTEIN DPPD"/>
    <property type="match status" value="1"/>
</dbReference>
<evidence type="ECO:0000256" key="1">
    <source>
        <dbReference type="ARBA" id="ARBA00004417"/>
    </source>
</evidence>
<dbReference type="EMBL" id="LGSI01000020">
    <property type="protein sequence ID" value="OCR26156.1"/>
    <property type="molecule type" value="Genomic_DNA"/>
</dbReference>
<gene>
    <name evidence="13" type="ORF">AFK24_06380</name>
</gene>
<keyword evidence="6 13" id="KW-0067">ATP-binding</keyword>
<evidence type="ECO:0000256" key="4">
    <source>
        <dbReference type="ARBA" id="ARBA00022475"/>
    </source>
</evidence>
<evidence type="ECO:0000256" key="7">
    <source>
        <dbReference type="ARBA" id="ARBA00023136"/>
    </source>
</evidence>
<dbReference type="EC" id="7.4.2.9" evidence="8"/>
<organism evidence="13 14">
    <name type="scientific">Pseudomonas syringae</name>
    <dbReference type="NCBI Taxonomy" id="317"/>
    <lineage>
        <taxon>Bacteria</taxon>
        <taxon>Pseudomonadati</taxon>
        <taxon>Pseudomonadota</taxon>
        <taxon>Gammaproteobacteria</taxon>
        <taxon>Pseudomonadales</taxon>
        <taxon>Pseudomonadaceae</taxon>
        <taxon>Pseudomonas</taxon>
    </lineage>
</organism>
<dbReference type="Pfam" id="PF00005">
    <property type="entry name" value="ABC_tran"/>
    <property type="match status" value="1"/>
</dbReference>
<dbReference type="InterPro" id="IPR050388">
    <property type="entry name" value="ABC_Ni/Peptide_Import"/>
</dbReference>
<comment type="function">
    <text evidence="10">Part of the ABC transporter DppABCDF involved in the uptake of various di/tripeptides. Is also involved in the uptake of phaseolotoxin, a toxic tripeptide inhibiting the enzyme ornithine carbamoyltransferase. Responsible for energy coupling to the transport system.</text>
</comment>
<keyword evidence="5" id="KW-0547">Nucleotide-binding</keyword>
<comment type="catalytic activity">
    <reaction evidence="9">
        <text>a dipeptide(out) + ATP + H2O = a dipeptide(in) + ADP + phosphate + H(+)</text>
        <dbReference type="Rhea" id="RHEA:23120"/>
        <dbReference type="ChEBI" id="CHEBI:15377"/>
        <dbReference type="ChEBI" id="CHEBI:15378"/>
        <dbReference type="ChEBI" id="CHEBI:30616"/>
        <dbReference type="ChEBI" id="CHEBI:43474"/>
        <dbReference type="ChEBI" id="CHEBI:90799"/>
        <dbReference type="ChEBI" id="CHEBI:456216"/>
        <dbReference type="EC" id="7.4.2.9"/>
    </reaction>
</comment>
<dbReference type="Gene3D" id="3.40.50.300">
    <property type="entry name" value="P-loop containing nucleotide triphosphate hydrolases"/>
    <property type="match status" value="1"/>
</dbReference>
<evidence type="ECO:0000256" key="5">
    <source>
        <dbReference type="ARBA" id="ARBA00022741"/>
    </source>
</evidence>
<proteinExistence type="inferred from homology"/>
<evidence type="ECO:0000313" key="13">
    <source>
        <dbReference type="EMBL" id="OCR26156.1"/>
    </source>
</evidence>
<name>A0A1C7ZAT3_PSESX</name>
<dbReference type="PANTHER" id="PTHR43297">
    <property type="entry name" value="OLIGOPEPTIDE TRANSPORT ATP-BINDING PROTEIN APPD"/>
    <property type="match status" value="1"/>
</dbReference>
<dbReference type="NCBIfam" id="TIGR01727">
    <property type="entry name" value="oligo_HPY"/>
    <property type="match status" value="1"/>
</dbReference>
<dbReference type="InterPro" id="IPR003593">
    <property type="entry name" value="AAA+_ATPase"/>
</dbReference>
<accession>A0A1C7ZAT3</accession>